<dbReference type="PANTHER" id="PTHR10622">
    <property type="entry name" value="HET DOMAIN-CONTAINING PROTEIN"/>
    <property type="match status" value="1"/>
</dbReference>
<feature type="domain" description="DUF8212" evidence="4">
    <location>
        <begin position="243"/>
        <end position="329"/>
    </location>
</feature>
<dbReference type="PANTHER" id="PTHR10622:SF10">
    <property type="entry name" value="HET DOMAIN-CONTAINING PROTEIN"/>
    <property type="match status" value="1"/>
</dbReference>
<feature type="transmembrane region" description="Helical" evidence="2">
    <location>
        <begin position="360"/>
        <end position="379"/>
    </location>
</feature>
<proteinExistence type="predicted"/>
<dbReference type="EMBL" id="ML179105">
    <property type="protein sequence ID" value="THV00350.1"/>
    <property type="molecule type" value="Genomic_DNA"/>
</dbReference>
<dbReference type="Pfam" id="PF26640">
    <property type="entry name" value="DUF8212"/>
    <property type="match status" value="1"/>
</dbReference>
<dbReference type="InterPro" id="IPR058525">
    <property type="entry name" value="DUF8212"/>
</dbReference>
<evidence type="ECO:0000259" key="4">
    <source>
        <dbReference type="Pfam" id="PF26640"/>
    </source>
</evidence>
<dbReference type="Proteomes" id="UP000297245">
    <property type="component" value="Unassembled WGS sequence"/>
</dbReference>
<evidence type="ECO:0000259" key="3">
    <source>
        <dbReference type="Pfam" id="PF06985"/>
    </source>
</evidence>
<evidence type="ECO:0000313" key="6">
    <source>
        <dbReference type="Proteomes" id="UP000297245"/>
    </source>
</evidence>
<feature type="transmembrane region" description="Helical" evidence="2">
    <location>
        <begin position="385"/>
        <end position="407"/>
    </location>
</feature>
<accession>A0A4S8MCZ0</accession>
<feature type="transmembrane region" description="Helical" evidence="2">
    <location>
        <begin position="329"/>
        <end position="348"/>
    </location>
</feature>
<gene>
    <name evidence="5" type="ORF">K435DRAFT_964055</name>
</gene>
<keyword evidence="2" id="KW-1133">Transmembrane helix</keyword>
<evidence type="ECO:0000313" key="5">
    <source>
        <dbReference type="EMBL" id="THV00350.1"/>
    </source>
</evidence>
<dbReference type="OrthoDB" id="674604at2759"/>
<protein>
    <submittedName>
        <fullName evidence="5">HET-domain-containing protein</fullName>
    </submittedName>
</protein>
<keyword evidence="6" id="KW-1185">Reference proteome</keyword>
<keyword evidence="2" id="KW-0472">Membrane</keyword>
<feature type="compositionally biased region" description="Polar residues" evidence="1">
    <location>
        <begin position="780"/>
        <end position="791"/>
    </location>
</feature>
<evidence type="ECO:0000256" key="1">
    <source>
        <dbReference type="SAM" id="MobiDB-lite"/>
    </source>
</evidence>
<feature type="domain" description="Heterokaryon incompatibility" evidence="3">
    <location>
        <begin position="22"/>
        <end position="154"/>
    </location>
</feature>
<feature type="region of interest" description="Disordered" evidence="1">
    <location>
        <begin position="777"/>
        <end position="797"/>
    </location>
</feature>
<dbReference type="Pfam" id="PF06985">
    <property type="entry name" value="HET"/>
    <property type="match status" value="1"/>
</dbReference>
<reference evidence="5 6" key="1">
    <citation type="journal article" date="2019" name="Nat. Ecol. Evol.">
        <title>Megaphylogeny resolves global patterns of mushroom evolution.</title>
        <authorList>
            <person name="Varga T."/>
            <person name="Krizsan K."/>
            <person name="Foldi C."/>
            <person name="Dima B."/>
            <person name="Sanchez-Garcia M."/>
            <person name="Sanchez-Ramirez S."/>
            <person name="Szollosi G.J."/>
            <person name="Szarkandi J.G."/>
            <person name="Papp V."/>
            <person name="Albert L."/>
            <person name="Andreopoulos W."/>
            <person name="Angelini C."/>
            <person name="Antonin V."/>
            <person name="Barry K.W."/>
            <person name="Bougher N.L."/>
            <person name="Buchanan P."/>
            <person name="Buyck B."/>
            <person name="Bense V."/>
            <person name="Catcheside P."/>
            <person name="Chovatia M."/>
            <person name="Cooper J."/>
            <person name="Damon W."/>
            <person name="Desjardin D."/>
            <person name="Finy P."/>
            <person name="Geml J."/>
            <person name="Haridas S."/>
            <person name="Hughes K."/>
            <person name="Justo A."/>
            <person name="Karasinski D."/>
            <person name="Kautmanova I."/>
            <person name="Kiss B."/>
            <person name="Kocsube S."/>
            <person name="Kotiranta H."/>
            <person name="LaButti K.M."/>
            <person name="Lechner B.E."/>
            <person name="Liimatainen K."/>
            <person name="Lipzen A."/>
            <person name="Lukacs Z."/>
            <person name="Mihaltcheva S."/>
            <person name="Morgado L.N."/>
            <person name="Niskanen T."/>
            <person name="Noordeloos M.E."/>
            <person name="Ohm R.A."/>
            <person name="Ortiz-Santana B."/>
            <person name="Ovrebo C."/>
            <person name="Racz N."/>
            <person name="Riley R."/>
            <person name="Savchenko A."/>
            <person name="Shiryaev A."/>
            <person name="Soop K."/>
            <person name="Spirin V."/>
            <person name="Szebenyi C."/>
            <person name="Tomsovsky M."/>
            <person name="Tulloss R.E."/>
            <person name="Uehling J."/>
            <person name="Grigoriev I.V."/>
            <person name="Vagvolgyi C."/>
            <person name="Papp T."/>
            <person name="Martin F.M."/>
            <person name="Miettinen O."/>
            <person name="Hibbett D.S."/>
            <person name="Nagy L.G."/>
        </authorList>
    </citation>
    <scope>NUCLEOTIDE SEQUENCE [LARGE SCALE GENOMIC DNA]</scope>
    <source>
        <strain evidence="5 6">CBS 962.96</strain>
    </source>
</reference>
<dbReference type="AlphaFoldDB" id="A0A4S8MCZ0"/>
<name>A0A4S8MCZ0_DENBC</name>
<keyword evidence="2" id="KW-0812">Transmembrane</keyword>
<organism evidence="5 6">
    <name type="scientific">Dendrothele bispora (strain CBS 962.96)</name>
    <dbReference type="NCBI Taxonomy" id="1314807"/>
    <lineage>
        <taxon>Eukaryota</taxon>
        <taxon>Fungi</taxon>
        <taxon>Dikarya</taxon>
        <taxon>Basidiomycota</taxon>
        <taxon>Agaricomycotina</taxon>
        <taxon>Agaricomycetes</taxon>
        <taxon>Agaricomycetidae</taxon>
        <taxon>Agaricales</taxon>
        <taxon>Agaricales incertae sedis</taxon>
        <taxon>Dendrothele</taxon>
    </lineage>
</organism>
<evidence type="ECO:0000256" key="2">
    <source>
        <dbReference type="SAM" id="Phobius"/>
    </source>
</evidence>
<dbReference type="InterPro" id="IPR010730">
    <property type="entry name" value="HET"/>
</dbReference>
<sequence>MRLINTTTLQVAEFLGIDVPPYAILSHTWGTEEVTFHEMILRTEELAVEATRIEQKSGFVKIQKSCQIAKRDGFEYIWNDTCCIDKESSAELSEAINSMYGHYGGSGICYAYLVDVSRDVFLREIQDNNSDDEMAVSASLWKSRWFTRGWTLQELLAPSNVVFYDKDWLEIGTRTSLADLISVITMIPTSVLTGGQDLKSCSIAQRMSWAARRRTTRAEDLAYCLMGIFGVGMPTLYGEGAIRAFIRLQEEIIKYNDDATIFAWRATSSNTNNDSEGRGLLAWSPSEFIDSGKITTVQGWPRTLLPSSDHIVTNHGLRITLLDLEMSTMIIFLGMAILSLTVLIIISVRFKSPNTTSPDYYVVLYVSAWILMILSIIIQSQTPHFAISSAHSTVALHFLVLVTAAHLSGDMLILGTTENLLCGYLIWNLFLLTLTMLHPKFEFVNYSLPCQIEDGRFLAIYLKRVPESPFIRAKPDQIMLVQGSGLRLAVKILTGLYRKDSIYVKEAYLKGTFSTKRKSVNYRFRLSFQDFQIINEYPIRGDQNLNPSPDPDSVILDAKRTTLKLRVLPESENPQEFALTFGRVEEVGDSSGNRVWLDILTNIPEEESLEDIYRSYDFSKRRSDLRTRALFESLESLTEDRCVSVVIRRAADSDNPDNDHNDSCDIETYEVNVRAVPGNASQLYRENALLMRSKYVFAVWVENTEDVLTQEFSPKKSCVDKHGIEELFFMGTFFVKDSEISAPLLVIFSCKESRNELFTLSFDIYTGKPRVDVNVPPSAAQATSQLSSPKSTNRRRTPRVDCHTLEFMKFNDRVKFYVDVDFELYNTPHRFITHQARIRIYQKERSRNDRTRPFFISWGGRLIRNMQNEVTNGGVDTVSERKGDINLAEIAV</sequence>
<feature type="transmembrane region" description="Helical" evidence="2">
    <location>
        <begin position="419"/>
        <end position="437"/>
    </location>
</feature>